<protein>
    <submittedName>
        <fullName evidence="3">Helix-turn-helix domain-containing protein</fullName>
    </submittedName>
</protein>
<dbReference type="Proteomes" id="UP001595925">
    <property type="component" value="Unassembled WGS sequence"/>
</dbReference>
<evidence type="ECO:0000313" key="4">
    <source>
        <dbReference type="Proteomes" id="UP001595925"/>
    </source>
</evidence>
<dbReference type="Pfam" id="PF24034">
    <property type="entry name" value="DUF7343"/>
    <property type="match status" value="1"/>
</dbReference>
<organism evidence="3 4">
    <name type="scientific">Saliphagus infecundisoli</name>
    <dbReference type="NCBI Taxonomy" id="1849069"/>
    <lineage>
        <taxon>Archaea</taxon>
        <taxon>Methanobacteriati</taxon>
        <taxon>Methanobacteriota</taxon>
        <taxon>Stenosarchaea group</taxon>
        <taxon>Halobacteria</taxon>
        <taxon>Halobacteriales</taxon>
        <taxon>Natrialbaceae</taxon>
        <taxon>Saliphagus</taxon>
    </lineage>
</organism>
<evidence type="ECO:0000256" key="1">
    <source>
        <dbReference type="SAM" id="Phobius"/>
    </source>
</evidence>
<feature type="transmembrane region" description="Helical" evidence="1">
    <location>
        <begin position="70"/>
        <end position="88"/>
    </location>
</feature>
<feature type="domain" description="DUF7343" evidence="2">
    <location>
        <begin position="105"/>
        <end position="165"/>
    </location>
</feature>
<dbReference type="InterPro" id="IPR036388">
    <property type="entry name" value="WH-like_DNA-bd_sf"/>
</dbReference>
<dbReference type="RefSeq" id="WP_318247904.1">
    <property type="nucleotide sequence ID" value="NZ_JAIVEF010000018.1"/>
</dbReference>
<gene>
    <name evidence="3" type="ORF">ACFPFO_17255</name>
</gene>
<dbReference type="SUPFAM" id="SSF46785">
    <property type="entry name" value="Winged helix' DNA-binding domain"/>
    <property type="match status" value="1"/>
</dbReference>
<accession>A0ABD5QI74</accession>
<evidence type="ECO:0000313" key="3">
    <source>
        <dbReference type="EMBL" id="MFC4989472.1"/>
    </source>
</evidence>
<keyword evidence="4" id="KW-1185">Reference proteome</keyword>
<reference evidence="3 4" key="1">
    <citation type="journal article" date="2019" name="Int. J. Syst. Evol. Microbiol.">
        <title>The Global Catalogue of Microorganisms (GCM) 10K type strain sequencing project: providing services to taxonomists for standard genome sequencing and annotation.</title>
        <authorList>
            <consortium name="The Broad Institute Genomics Platform"/>
            <consortium name="The Broad Institute Genome Sequencing Center for Infectious Disease"/>
            <person name="Wu L."/>
            <person name="Ma J."/>
        </authorList>
    </citation>
    <scope>NUCLEOTIDE SEQUENCE [LARGE SCALE GENOMIC DNA]</scope>
    <source>
        <strain evidence="3 4">CGMCC 1.15824</strain>
    </source>
</reference>
<dbReference type="InterPro" id="IPR055767">
    <property type="entry name" value="DUF7343"/>
</dbReference>
<dbReference type="AlphaFoldDB" id="A0ABD5QI74"/>
<keyword evidence="1" id="KW-0812">Transmembrane</keyword>
<proteinExistence type="predicted"/>
<name>A0ABD5QI74_9EURY</name>
<evidence type="ECO:0000259" key="2">
    <source>
        <dbReference type="Pfam" id="PF24034"/>
    </source>
</evidence>
<sequence length="180" mass="18640">MRASTRGGTEGSRGPITSPVVAATIAVLVASAAYPVGAGAVDAGVVESDGEAAVSSIDTSEAIGEDRPHVAAFAGIVALAVLGGSLIVRNRLAGGGATAPREEVVTDRERVRRLLVDHGGRMRQSEIVDSVEWSKAKVSRLLADLEADGEITKLRLGRENLICLPGHEPRASRPPHTPDP</sequence>
<keyword evidence="1" id="KW-0472">Membrane</keyword>
<dbReference type="InterPro" id="IPR036390">
    <property type="entry name" value="WH_DNA-bd_sf"/>
</dbReference>
<dbReference type="Gene3D" id="1.10.10.10">
    <property type="entry name" value="Winged helix-like DNA-binding domain superfamily/Winged helix DNA-binding domain"/>
    <property type="match status" value="1"/>
</dbReference>
<feature type="transmembrane region" description="Helical" evidence="1">
    <location>
        <begin position="20"/>
        <end position="41"/>
    </location>
</feature>
<keyword evidence="1" id="KW-1133">Transmembrane helix</keyword>
<dbReference type="EMBL" id="JBHSJG010000048">
    <property type="protein sequence ID" value="MFC4989472.1"/>
    <property type="molecule type" value="Genomic_DNA"/>
</dbReference>
<comment type="caution">
    <text evidence="3">The sequence shown here is derived from an EMBL/GenBank/DDBJ whole genome shotgun (WGS) entry which is preliminary data.</text>
</comment>